<dbReference type="InterPro" id="IPR051679">
    <property type="entry name" value="DASS-Related_Transporters"/>
</dbReference>
<organism evidence="7 8">
    <name type="scientific">Clostridium symbiosum</name>
    <name type="common">Bacteroides symbiosus</name>
    <dbReference type="NCBI Taxonomy" id="1512"/>
    <lineage>
        <taxon>Bacteria</taxon>
        <taxon>Bacillati</taxon>
        <taxon>Bacillota</taxon>
        <taxon>Clostridia</taxon>
        <taxon>Lachnospirales</taxon>
        <taxon>Lachnospiraceae</taxon>
        <taxon>Otoolea</taxon>
    </lineage>
</organism>
<keyword evidence="3 6" id="KW-0812">Transmembrane</keyword>
<evidence type="ECO:0000256" key="4">
    <source>
        <dbReference type="ARBA" id="ARBA00022989"/>
    </source>
</evidence>
<feature type="transmembrane region" description="Helical" evidence="6">
    <location>
        <begin position="314"/>
        <end position="335"/>
    </location>
</feature>
<feature type="transmembrane region" description="Helical" evidence="6">
    <location>
        <begin position="438"/>
        <end position="461"/>
    </location>
</feature>
<feature type="transmembrane region" description="Helical" evidence="6">
    <location>
        <begin position="347"/>
        <end position="367"/>
    </location>
</feature>
<keyword evidence="2" id="KW-1003">Cell membrane</keyword>
<name>A0AAW6AXX2_CLOSY</name>
<evidence type="ECO:0000256" key="1">
    <source>
        <dbReference type="ARBA" id="ARBA00004651"/>
    </source>
</evidence>
<dbReference type="AlphaFoldDB" id="A0AAW6AXX2"/>
<feature type="transmembrane region" description="Helical" evidence="6">
    <location>
        <begin position="145"/>
        <end position="171"/>
    </location>
</feature>
<comment type="subcellular location">
    <subcellularLocation>
        <location evidence="1">Cell membrane</location>
        <topology evidence="1">Multi-pass membrane protein</topology>
    </subcellularLocation>
</comment>
<protein>
    <submittedName>
        <fullName evidence="7">TIGR00366 family protein</fullName>
    </submittedName>
</protein>
<sequence>MSEKKKKLKLKAPNAMLILVIIVLASAIASYVVPAGLYDRVADPATGRMLVNPDTFHYIDQTPIGFFEFFESLTIGLQNSGYIIFFLLIIGGVFGIMDATGALHVGMANLIKKMAGKEILLVPICMVVFGLGSACAGNFEEFLAFFPLMVTVCLAMGFDSMTAMGIVWMAAACGYSGGFTNAFTVGVAQGIAGLPLFSGMWLRIAAFVAFLSVSIVYVTMHAIKVRKNPESSPVYEEDKTHVVNIDVYNVPKLTIRHKLVLLILVGSVVALIVGVTQFGFYIDELSAVFLIAGVLAGIVGGLKPGEMTDEFIKGCGNLLWAGMAIGLCGAATYILQSTNIIDTVIHFMSGLLQGLPAALSACGMFVVQNILNILIPSGSGQAAVTMPIMAPLSDVLGVTRQTAVLAFQFGDSFTNVVTPTCATLMAALSMAKVPWGKWIKFLAPLYAVWVVITFAFLIFAVKVGYGPF</sequence>
<evidence type="ECO:0000313" key="8">
    <source>
        <dbReference type="Proteomes" id="UP001300871"/>
    </source>
</evidence>
<dbReference type="RefSeq" id="WP_009297495.1">
    <property type="nucleotide sequence ID" value="NZ_BAABZD010000003.1"/>
</dbReference>
<accession>A0AAW6AXX2</accession>
<dbReference type="EMBL" id="JAQLGM010000024">
    <property type="protein sequence ID" value="MDB2000736.1"/>
    <property type="molecule type" value="Genomic_DNA"/>
</dbReference>
<feature type="transmembrane region" description="Helical" evidence="6">
    <location>
        <begin position="119"/>
        <end position="139"/>
    </location>
</feature>
<dbReference type="PANTHER" id="PTHR43652">
    <property type="entry name" value="BASIC AMINO ACID ANTIPORTER YFCC-RELATED"/>
    <property type="match status" value="1"/>
</dbReference>
<proteinExistence type="predicted"/>
<evidence type="ECO:0000256" key="5">
    <source>
        <dbReference type="ARBA" id="ARBA00023136"/>
    </source>
</evidence>
<dbReference type="InterPro" id="IPR018385">
    <property type="entry name" value="C4_dicarb_anaerob_car-like"/>
</dbReference>
<gene>
    <name evidence="7" type="ORF">PM006_11040</name>
</gene>
<keyword evidence="5 6" id="KW-0472">Membrane</keyword>
<feature type="transmembrane region" description="Helical" evidence="6">
    <location>
        <begin position="259"/>
        <end position="279"/>
    </location>
</feature>
<keyword evidence="4 6" id="KW-1133">Transmembrane helix</keyword>
<feature type="transmembrane region" description="Helical" evidence="6">
    <location>
        <begin position="204"/>
        <end position="223"/>
    </location>
</feature>
<dbReference type="GO" id="GO:0005886">
    <property type="term" value="C:plasma membrane"/>
    <property type="evidence" value="ECO:0007669"/>
    <property type="project" value="UniProtKB-SubCell"/>
</dbReference>
<reference evidence="7" key="1">
    <citation type="submission" date="2023-01" db="EMBL/GenBank/DDBJ databases">
        <title>Human gut microbiome strain richness.</title>
        <authorList>
            <person name="Chen-Liaw A."/>
        </authorList>
    </citation>
    <scope>NUCLEOTIDE SEQUENCE</scope>
    <source>
        <strain evidence="7">B1_m1001713B170214d0_201011</strain>
    </source>
</reference>
<dbReference type="GeneID" id="57967768"/>
<evidence type="ECO:0000256" key="3">
    <source>
        <dbReference type="ARBA" id="ARBA00022692"/>
    </source>
</evidence>
<feature type="transmembrane region" description="Helical" evidence="6">
    <location>
        <begin position="82"/>
        <end position="107"/>
    </location>
</feature>
<comment type="caution">
    <text evidence="7">The sequence shown here is derived from an EMBL/GenBank/DDBJ whole genome shotgun (WGS) entry which is preliminary data.</text>
</comment>
<dbReference type="Pfam" id="PF03606">
    <property type="entry name" value="DcuC"/>
    <property type="match status" value="1"/>
</dbReference>
<dbReference type="PANTHER" id="PTHR43652:SF2">
    <property type="entry name" value="BASIC AMINO ACID ANTIPORTER YFCC-RELATED"/>
    <property type="match status" value="1"/>
</dbReference>
<feature type="transmembrane region" description="Helical" evidence="6">
    <location>
        <begin position="178"/>
        <end position="198"/>
    </location>
</feature>
<dbReference type="Proteomes" id="UP001300871">
    <property type="component" value="Unassembled WGS sequence"/>
</dbReference>
<evidence type="ECO:0000256" key="6">
    <source>
        <dbReference type="SAM" id="Phobius"/>
    </source>
</evidence>
<evidence type="ECO:0000313" key="7">
    <source>
        <dbReference type="EMBL" id="MDB2000736.1"/>
    </source>
</evidence>
<feature type="transmembrane region" description="Helical" evidence="6">
    <location>
        <begin position="285"/>
        <end position="302"/>
    </location>
</feature>
<evidence type="ECO:0000256" key="2">
    <source>
        <dbReference type="ARBA" id="ARBA00022475"/>
    </source>
</evidence>
<feature type="transmembrane region" description="Helical" evidence="6">
    <location>
        <begin position="12"/>
        <end position="33"/>
    </location>
</feature>